<dbReference type="Pfam" id="PF22846">
    <property type="entry name" value="CATSPERG_C"/>
    <property type="match status" value="1"/>
</dbReference>
<feature type="non-terminal residue" evidence="4">
    <location>
        <position position="390"/>
    </location>
</feature>
<dbReference type="PANTHER" id="PTHR14327">
    <property type="entry name" value="CATION CHANNEL SPERM-ASSOCIATED PROTEIN SUBUNIT GAMMA"/>
    <property type="match status" value="1"/>
</dbReference>
<dbReference type="InterPro" id="IPR053874">
    <property type="entry name" value="CATSPERG_Ig-like"/>
</dbReference>
<keyword evidence="5" id="KW-1185">Reference proteome</keyword>
<keyword evidence="1" id="KW-1133">Transmembrane helix</keyword>
<evidence type="ECO:0000313" key="4">
    <source>
        <dbReference type="EMBL" id="ETE59132.1"/>
    </source>
</evidence>
<dbReference type="AlphaFoldDB" id="V8NC36"/>
<organism evidence="4 5">
    <name type="scientific">Ophiophagus hannah</name>
    <name type="common">King cobra</name>
    <name type="synonym">Naja hannah</name>
    <dbReference type="NCBI Taxonomy" id="8665"/>
    <lineage>
        <taxon>Eukaryota</taxon>
        <taxon>Metazoa</taxon>
        <taxon>Chordata</taxon>
        <taxon>Craniata</taxon>
        <taxon>Vertebrata</taxon>
        <taxon>Euteleostomi</taxon>
        <taxon>Lepidosauria</taxon>
        <taxon>Squamata</taxon>
        <taxon>Bifurcata</taxon>
        <taxon>Unidentata</taxon>
        <taxon>Episquamata</taxon>
        <taxon>Toxicofera</taxon>
        <taxon>Serpentes</taxon>
        <taxon>Colubroidea</taxon>
        <taxon>Elapidae</taxon>
        <taxon>Elapinae</taxon>
        <taxon>Ophiophagus</taxon>
    </lineage>
</organism>
<gene>
    <name evidence="4" type="primary">CATSPERG</name>
    <name evidence="4" type="ORF">L345_15139</name>
</gene>
<feature type="domain" description="CATSPERG Ig-like" evidence="3">
    <location>
        <begin position="136"/>
        <end position="189"/>
    </location>
</feature>
<reference evidence="4 5" key="1">
    <citation type="journal article" date="2013" name="Proc. Natl. Acad. Sci. U.S.A.">
        <title>The king cobra genome reveals dynamic gene evolution and adaptation in the snake venom system.</title>
        <authorList>
            <person name="Vonk F.J."/>
            <person name="Casewell N.R."/>
            <person name="Henkel C.V."/>
            <person name="Heimberg A.M."/>
            <person name="Jansen H.J."/>
            <person name="McCleary R.J."/>
            <person name="Kerkkamp H.M."/>
            <person name="Vos R.A."/>
            <person name="Guerreiro I."/>
            <person name="Calvete J.J."/>
            <person name="Wuster W."/>
            <person name="Woods A.E."/>
            <person name="Logan J.M."/>
            <person name="Harrison R.A."/>
            <person name="Castoe T.A."/>
            <person name="de Koning A.P."/>
            <person name="Pollock D.D."/>
            <person name="Yandell M."/>
            <person name="Calderon D."/>
            <person name="Renjifo C."/>
            <person name="Currier R.B."/>
            <person name="Salgado D."/>
            <person name="Pla D."/>
            <person name="Sanz L."/>
            <person name="Hyder A.S."/>
            <person name="Ribeiro J.M."/>
            <person name="Arntzen J.W."/>
            <person name="van den Thillart G.E."/>
            <person name="Boetzer M."/>
            <person name="Pirovano W."/>
            <person name="Dirks R.P."/>
            <person name="Spaink H.P."/>
            <person name="Duboule D."/>
            <person name="McGlinn E."/>
            <person name="Kini R.M."/>
            <person name="Richardson M.K."/>
        </authorList>
    </citation>
    <scope>NUCLEOTIDE SEQUENCE</scope>
    <source>
        <tissue evidence="4">Blood</tissue>
    </source>
</reference>
<dbReference type="OrthoDB" id="9949093at2759"/>
<keyword evidence="1" id="KW-0472">Membrane</keyword>
<sequence length="390" mass="45192">MRDNVFSVPSGKDYIRFTHLCPFATMRMVDLPRPQRYTREEYYWATPPDIMEKSGFHHKDSLTVYQGLVYQLLQLHSSYHRPYADPVHDPTWRWWKNQKEEAEYFNYKASNWKSLGGIYVDMANYAKIYNLMPDNNLPQFIYLDKNTAYSFNVFLTTRSARESMGETTEENSLNNIWLTVILTHPEYVTIRDNGNYPQQELSGKNLLKSSASIKGTDTLEIHIGCPPGKRLAFDITYTKNYTTEKNKRYFDLFYPFFLIQDMVTGDSGRFHGRWICQKDSPCYDIVPQSMATPDYFFVIKVSNRGVKSCQNARESFFLRISMAVVVGLVILYILVDIMAPRVKEFCNKTLKRLEDAIAFRAESSLTFSSSFSSQGSLQHLHSSISSGELA</sequence>
<dbReference type="InterPro" id="IPR028246">
    <property type="entry name" value="CATSPERG"/>
</dbReference>
<protein>
    <submittedName>
        <fullName evidence="4">Cation channel sperm-associated protein subunit gamma</fullName>
    </submittedName>
</protein>
<evidence type="ECO:0000256" key="1">
    <source>
        <dbReference type="SAM" id="Phobius"/>
    </source>
</evidence>
<evidence type="ECO:0000259" key="2">
    <source>
        <dbReference type="Pfam" id="PF22846"/>
    </source>
</evidence>
<feature type="non-terminal residue" evidence="4">
    <location>
        <position position="1"/>
    </location>
</feature>
<dbReference type="GO" id="GO:0036128">
    <property type="term" value="C:CatSper complex"/>
    <property type="evidence" value="ECO:0007669"/>
    <property type="project" value="InterPro"/>
</dbReference>
<proteinExistence type="predicted"/>
<comment type="caution">
    <text evidence="4">The sequence shown here is derived from an EMBL/GenBank/DDBJ whole genome shotgun (WGS) entry which is preliminary data.</text>
</comment>
<dbReference type="Pfam" id="PF22851">
    <property type="entry name" value="CATSPERG_Ig-like"/>
    <property type="match status" value="1"/>
</dbReference>
<accession>V8NC36</accession>
<dbReference type="PANTHER" id="PTHR14327:SF1">
    <property type="entry name" value="CATION CHANNEL SPERM-ASSOCIATED AUXILIARY SUBUNIT GAMMA"/>
    <property type="match status" value="1"/>
</dbReference>
<dbReference type="EMBL" id="AZIM01005848">
    <property type="protein sequence ID" value="ETE59132.1"/>
    <property type="molecule type" value="Genomic_DNA"/>
</dbReference>
<feature type="domain" description="CATSPERG C-terminal" evidence="2">
    <location>
        <begin position="273"/>
        <end position="308"/>
    </location>
</feature>
<feature type="transmembrane region" description="Helical" evidence="1">
    <location>
        <begin position="316"/>
        <end position="335"/>
    </location>
</feature>
<evidence type="ECO:0000259" key="3">
    <source>
        <dbReference type="Pfam" id="PF22851"/>
    </source>
</evidence>
<dbReference type="InterPro" id="IPR053873">
    <property type="entry name" value="CATSPERG_C"/>
</dbReference>
<evidence type="ECO:0000313" key="5">
    <source>
        <dbReference type="Proteomes" id="UP000018936"/>
    </source>
</evidence>
<dbReference type="Proteomes" id="UP000018936">
    <property type="component" value="Unassembled WGS sequence"/>
</dbReference>
<keyword evidence="1" id="KW-0812">Transmembrane</keyword>
<dbReference type="GO" id="GO:0097228">
    <property type="term" value="C:sperm principal piece"/>
    <property type="evidence" value="ECO:0007669"/>
    <property type="project" value="InterPro"/>
</dbReference>
<name>V8NC36_OPHHA</name>